<dbReference type="OrthoDB" id="1371779at2"/>
<keyword evidence="1" id="KW-0175">Coiled coil</keyword>
<organism evidence="3 4">
    <name type="scientific">Flavobacterium aquariorum</name>
    <dbReference type="NCBI Taxonomy" id="2217670"/>
    <lineage>
        <taxon>Bacteria</taxon>
        <taxon>Pseudomonadati</taxon>
        <taxon>Bacteroidota</taxon>
        <taxon>Flavobacteriia</taxon>
        <taxon>Flavobacteriales</taxon>
        <taxon>Flavobacteriaceae</taxon>
        <taxon>Flavobacterium</taxon>
    </lineage>
</organism>
<sequence>MLSRTIETLKYILQEYRFYFCIIIFLLSLLVYNRYEILIVEKKRLEIDKELYQLEVKSERRQKEYDEKMKQQQAEIERMIKEIKSHE</sequence>
<feature type="coiled-coil region" evidence="1">
    <location>
        <begin position="42"/>
        <end position="82"/>
    </location>
</feature>
<name>A0A2W7TTI5_9FLAO</name>
<feature type="transmembrane region" description="Helical" evidence="2">
    <location>
        <begin position="16"/>
        <end position="35"/>
    </location>
</feature>
<protein>
    <submittedName>
        <fullName evidence="3">Uncharacterized protein</fullName>
    </submittedName>
</protein>
<evidence type="ECO:0000313" key="3">
    <source>
        <dbReference type="EMBL" id="PZX93348.1"/>
    </source>
</evidence>
<keyword evidence="2" id="KW-0472">Membrane</keyword>
<dbReference type="Proteomes" id="UP000249177">
    <property type="component" value="Unassembled WGS sequence"/>
</dbReference>
<reference evidence="3 4" key="1">
    <citation type="submission" date="2018-06" db="EMBL/GenBank/DDBJ databases">
        <title>Flavobacterium sp IMCC34762, genome.</title>
        <authorList>
            <person name="Joung Y."/>
            <person name="Cho J."/>
            <person name="Song J."/>
        </authorList>
    </citation>
    <scope>NUCLEOTIDE SEQUENCE [LARGE SCALE GENOMIC DNA]</scope>
    <source>
        <strain evidence="3 4">IMCC34762</strain>
    </source>
</reference>
<evidence type="ECO:0000256" key="2">
    <source>
        <dbReference type="SAM" id="Phobius"/>
    </source>
</evidence>
<evidence type="ECO:0000256" key="1">
    <source>
        <dbReference type="SAM" id="Coils"/>
    </source>
</evidence>
<accession>A0A2W7TTI5</accession>
<dbReference type="RefSeq" id="WP_111410136.1">
    <property type="nucleotide sequence ID" value="NZ_QKXH01000006.1"/>
</dbReference>
<keyword evidence="2" id="KW-1133">Transmembrane helix</keyword>
<evidence type="ECO:0000313" key="4">
    <source>
        <dbReference type="Proteomes" id="UP000249177"/>
    </source>
</evidence>
<dbReference type="EMBL" id="QKXH01000006">
    <property type="protein sequence ID" value="PZX93348.1"/>
    <property type="molecule type" value="Genomic_DNA"/>
</dbReference>
<gene>
    <name evidence="3" type="ORF">DOS84_10820</name>
</gene>
<dbReference type="AlphaFoldDB" id="A0A2W7TTI5"/>
<keyword evidence="4" id="KW-1185">Reference proteome</keyword>
<comment type="caution">
    <text evidence="3">The sequence shown here is derived from an EMBL/GenBank/DDBJ whole genome shotgun (WGS) entry which is preliminary data.</text>
</comment>
<proteinExistence type="predicted"/>
<keyword evidence="2" id="KW-0812">Transmembrane</keyword>